<feature type="non-terminal residue" evidence="2">
    <location>
        <position position="1"/>
    </location>
</feature>
<dbReference type="AlphaFoldDB" id="A0A0L8GWA5"/>
<evidence type="ECO:0000256" key="1">
    <source>
        <dbReference type="SAM" id="MobiDB-lite"/>
    </source>
</evidence>
<proteinExistence type="predicted"/>
<evidence type="ECO:0000313" key="2">
    <source>
        <dbReference type="EMBL" id="KOF81162.1"/>
    </source>
</evidence>
<reference evidence="2" key="1">
    <citation type="submission" date="2015-07" db="EMBL/GenBank/DDBJ databases">
        <title>MeaNS - Measles Nucleotide Surveillance Program.</title>
        <authorList>
            <person name="Tran T."/>
            <person name="Druce J."/>
        </authorList>
    </citation>
    <scope>NUCLEOTIDE SEQUENCE</scope>
    <source>
        <strain evidence="2">UCB-OBI-ISO-001</strain>
        <tissue evidence="2">Gonad</tissue>
    </source>
</reference>
<feature type="region of interest" description="Disordered" evidence="1">
    <location>
        <begin position="1"/>
        <end position="64"/>
    </location>
</feature>
<sequence length="64" mass="7160">TSTPHPHPHTHIPSYFPSPLLTSTPHHSPNPTPHHTTPHSTTTHHTTHTHQHSTIPGIHTKNHH</sequence>
<feature type="compositionally biased region" description="Basic residues" evidence="1">
    <location>
        <begin position="1"/>
        <end position="10"/>
    </location>
</feature>
<gene>
    <name evidence="2" type="ORF">OCBIM_22026897mg</name>
</gene>
<dbReference type="EMBL" id="KQ420138">
    <property type="protein sequence ID" value="KOF81162.1"/>
    <property type="molecule type" value="Genomic_DNA"/>
</dbReference>
<organism evidence="2">
    <name type="scientific">Octopus bimaculoides</name>
    <name type="common">California two-spotted octopus</name>
    <dbReference type="NCBI Taxonomy" id="37653"/>
    <lineage>
        <taxon>Eukaryota</taxon>
        <taxon>Metazoa</taxon>
        <taxon>Spiralia</taxon>
        <taxon>Lophotrochozoa</taxon>
        <taxon>Mollusca</taxon>
        <taxon>Cephalopoda</taxon>
        <taxon>Coleoidea</taxon>
        <taxon>Octopodiformes</taxon>
        <taxon>Octopoda</taxon>
        <taxon>Incirrata</taxon>
        <taxon>Octopodidae</taxon>
        <taxon>Octopus</taxon>
    </lineage>
</organism>
<feature type="non-terminal residue" evidence="2">
    <location>
        <position position="64"/>
    </location>
</feature>
<protein>
    <submittedName>
        <fullName evidence="2">Uncharacterized protein</fullName>
    </submittedName>
</protein>
<feature type="compositionally biased region" description="Low complexity" evidence="1">
    <location>
        <begin position="22"/>
        <end position="44"/>
    </location>
</feature>
<accession>A0A0L8GWA5</accession>
<name>A0A0L8GWA5_OCTBM</name>